<gene>
    <name evidence="2" type="ORF">COLO4_34829</name>
</gene>
<organism evidence="2 3">
    <name type="scientific">Corchorus olitorius</name>
    <dbReference type="NCBI Taxonomy" id="93759"/>
    <lineage>
        <taxon>Eukaryota</taxon>
        <taxon>Viridiplantae</taxon>
        <taxon>Streptophyta</taxon>
        <taxon>Embryophyta</taxon>
        <taxon>Tracheophyta</taxon>
        <taxon>Spermatophyta</taxon>
        <taxon>Magnoliopsida</taxon>
        <taxon>eudicotyledons</taxon>
        <taxon>Gunneridae</taxon>
        <taxon>Pentapetalae</taxon>
        <taxon>rosids</taxon>
        <taxon>malvids</taxon>
        <taxon>Malvales</taxon>
        <taxon>Malvaceae</taxon>
        <taxon>Grewioideae</taxon>
        <taxon>Apeibeae</taxon>
        <taxon>Corchorus</taxon>
    </lineage>
</organism>
<evidence type="ECO:0000313" key="2">
    <source>
        <dbReference type="EMBL" id="OMO58151.1"/>
    </source>
</evidence>
<dbReference type="EMBL" id="AWUE01022448">
    <property type="protein sequence ID" value="OMO58151.1"/>
    <property type="molecule type" value="Genomic_DNA"/>
</dbReference>
<keyword evidence="3" id="KW-1185">Reference proteome</keyword>
<evidence type="ECO:0000256" key="1">
    <source>
        <dbReference type="SAM" id="MobiDB-lite"/>
    </source>
</evidence>
<name>A0A1R3GJB3_9ROSI</name>
<dbReference type="Proteomes" id="UP000187203">
    <property type="component" value="Unassembled WGS sequence"/>
</dbReference>
<protein>
    <submittedName>
        <fullName evidence="2">Uncharacterized protein</fullName>
    </submittedName>
</protein>
<comment type="caution">
    <text evidence="2">The sequence shown here is derived from an EMBL/GenBank/DDBJ whole genome shotgun (WGS) entry which is preliminary data.</text>
</comment>
<sequence length="51" mass="5883">MAKASKRERSPNVESETKGNKKEKKERIQKGFNFEKNDFSKIGKTCSCLVF</sequence>
<reference evidence="3" key="1">
    <citation type="submission" date="2013-09" db="EMBL/GenBank/DDBJ databases">
        <title>Corchorus olitorius genome sequencing.</title>
        <authorList>
            <person name="Alam M."/>
            <person name="Haque M.S."/>
            <person name="Islam M.S."/>
            <person name="Emdad E.M."/>
            <person name="Islam M.M."/>
            <person name="Ahmed B."/>
            <person name="Halim A."/>
            <person name="Hossen Q.M.M."/>
            <person name="Hossain M.Z."/>
            <person name="Ahmed R."/>
            <person name="Khan M.M."/>
            <person name="Islam R."/>
            <person name="Rashid M.M."/>
            <person name="Khan S.A."/>
            <person name="Rahman M.S."/>
            <person name="Alam M."/>
            <person name="Yahiya A.S."/>
            <person name="Khan M.S."/>
            <person name="Azam M.S."/>
            <person name="Haque T."/>
            <person name="Lashkar M.Z.H."/>
            <person name="Akhand A.I."/>
            <person name="Morshed G."/>
            <person name="Roy S."/>
            <person name="Uddin K.S."/>
            <person name="Rabeya T."/>
            <person name="Hossain A.S."/>
            <person name="Chowdhury A."/>
            <person name="Snigdha A.R."/>
            <person name="Mortoza M.S."/>
            <person name="Matin S.A."/>
            <person name="Hoque S.M.E."/>
            <person name="Islam M.K."/>
            <person name="Roy D.K."/>
            <person name="Haider R."/>
            <person name="Moosa M.M."/>
            <person name="Elias S.M."/>
            <person name="Hasan A.M."/>
            <person name="Jahan S."/>
            <person name="Shafiuddin M."/>
            <person name="Mahmood N."/>
            <person name="Shommy N.S."/>
        </authorList>
    </citation>
    <scope>NUCLEOTIDE SEQUENCE [LARGE SCALE GENOMIC DNA]</scope>
    <source>
        <strain evidence="3">cv. O-4</strain>
    </source>
</reference>
<accession>A0A1R3GJB3</accession>
<dbReference type="AlphaFoldDB" id="A0A1R3GJB3"/>
<evidence type="ECO:0000313" key="3">
    <source>
        <dbReference type="Proteomes" id="UP000187203"/>
    </source>
</evidence>
<proteinExistence type="predicted"/>
<feature type="region of interest" description="Disordered" evidence="1">
    <location>
        <begin position="1"/>
        <end position="29"/>
    </location>
</feature>